<dbReference type="GO" id="GO:0004843">
    <property type="term" value="F:cysteine-type deubiquitinase activity"/>
    <property type="evidence" value="ECO:0007669"/>
    <property type="project" value="UniProtKB-EC"/>
</dbReference>
<comment type="catalytic activity">
    <reaction evidence="1">
        <text>Thiol-dependent hydrolysis of ester, thioester, amide, peptide and isopeptide bonds formed by the C-terminal Gly of ubiquitin (a 76-residue protein attached to proteins as an intracellular targeting signal).</text>
        <dbReference type="EC" id="3.4.19.12"/>
    </reaction>
</comment>
<keyword evidence="6" id="KW-0378">Hydrolase</keyword>
<reference evidence="11" key="1">
    <citation type="submission" date="2019-08" db="EMBL/GenBank/DDBJ databases">
        <title>The improved chromosome-level genome for the pearl oyster Pinctada fucata martensii using PacBio sequencing and Hi-C.</title>
        <authorList>
            <person name="Zheng Z."/>
        </authorList>
    </citation>
    <scope>NUCLEOTIDE SEQUENCE</scope>
    <source>
        <strain evidence="11">ZZ-2019</strain>
        <tissue evidence="11">Adductor muscle</tissue>
    </source>
</reference>
<keyword evidence="4" id="KW-0645">Protease</keyword>
<feature type="compositionally biased region" description="Low complexity" evidence="9">
    <location>
        <begin position="509"/>
        <end position="520"/>
    </location>
</feature>
<organism evidence="11 12">
    <name type="scientific">Pinctada imbricata</name>
    <name type="common">Atlantic pearl-oyster</name>
    <name type="synonym">Pinctada martensii</name>
    <dbReference type="NCBI Taxonomy" id="66713"/>
    <lineage>
        <taxon>Eukaryota</taxon>
        <taxon>Metazoa</taxon>
        <taxon>Spiralia</taxon>
        <taxon>Lophotrochozoa</taxon>
        <taxon>Mollusca</taxon>
        <taxon>Bivalvia</taxon>
        <taxon>Autobranchia</taxon>
        <taxon>Pteriomorphia</taxon>
        <taxon>Pterioida</taxon>
        <taxon>Pterioidea</taxon>
        <taxon>Pteriidae</taxon>
        <taxon>Pinctada</taxon>
    </lineage>
</organism>
<feature type="compositionally biased region" description="Polar residues" evidence="9">
    <location>
        <begin position="394"/>
        <end position="436"/>
    </location>
</feature>
<keyword evidence="5" id="KW-0833">Ubl conjugation pathway</keyword>
<feature type="compositionally biased region" description="Polar residues" evidence="9">
    <location>
        <begin position="47"/>
        <end position="58"/>
    </location>
</feature>
<evidence type="ECO:0000256" key="9">
    <source>
        <dbReference type="SAM" id="MobiDB-lite"/>
    </source>
</evidence>
<evidence type="ECO:0000259" key="10">
    <source>
        <dbReference type="PROSITE" id="PS50802"/>
    </source>
</evidence>
<dbReference type="GO" id="GO:0010629">
    <property type="term" value="P:negative regulation of gene expression"/>
    <property type="evidence" value="ECO:0007669"/>
    <property type="project" value="UniProtKB-ARBA"/>
</dbReference>
<evidence type="ECO:0000256" key="4">
    <source>
        <dbReference type="ARBA" id="ARBA00022670"/>
    </source>
</evidence>
<feature type="region of interest" description="Disordered" evidence="9">
    <location>
        <begin position="1"/>
        <end position="123"/>
    </location>
</feature>
<evidence type="ECO:0000313" key="11">
    <source>
        <dbReference type="EMBL" id="KAK3101139.1"/>
    </source>
</evidence>
<dbReference type="Gene3D" id="3.90.70.80">
    <property type="match status" value="1"/>
</dbReference>
<dbReference type="GO" id="GO:0061578">
    <property type="term" value="F:K63-linked deubiquitinase activity"/>
    <property type="evidence" value="ECO:0007669"/>
    <property type="project" value="TreeGrafter"/>
</dbReference>
<comment type="similarity">
    <text evidence="2">Belongs to the peptidase C85 family.</text>
</comment>
<comment type="caution">
    <text evidence="11">The sequence shown here is derived from an EMBL/GenBank/DDBJ whole genome shotgun (WGS) entry which is preliminary data.</text>
</comment>
<keyword evidence="12" id="KW-1185">Reference proteome</keyword>
<dbReference type="EC" id="3.4.19.12" evidence="3"/>
<dbReference type="GO" id="GO:0030154">
    <property type="term" value="P:cell differentiation"/>
    <property type="evidence" value="ECO:0007669"/>
    <property type="project" value="UniProtKB-ARBA"/>
</dbReference>
<keyword evidence="7" id="KW-0788">Thiol protease</keyword>
<dbReference type="InterPro" id="IPR038765">
    <property type="entry name" value="Papain-like_cys_pep_sf"/>
</dbReference>
<feature type="domain" description="OTU" evidence="10">
    <location>
        <begin position="166"/>
        <end position="289"/>
    </location>
</feature>
<accession>A0AA88YLD0</accession>
<gene>
    <name evidence="11" type="ORF">FSP39_001235</name>
</gene>
<feature type="compositionally biased region" description="Basic and acidic residues" evidence="9">
    <location>
        <begin position="11"/>
        <end position="23"/>
    </location>
</feature>
<feature type="region of interest" description="Disordered" evidence="9">
    <location>
        <begin position="365"/>
        <end position="473"/>
    </location>
</feature>
<evidence type="ECO:0000256" key="6">
    <source>
        <dbReference type="ARBA" id="ARBA00022801"/>
    </source>
</evidence>
<evidence type="ECO:0000256" key="7">
    <source>
        <dbReference type="ARBA" id="ARBA00022807"/>
    </source>
</evidence>
<protein>
    <recommendedName>
        <fullName evidence="3">ubiquitinyl hydrolase 1</fullName>
        <ecNumber evidence="3">3.4.19.12</ecNumber>
    </recommendedName>
    <alternativeName>
        <fullName evidence="8">Deubiquitinating enzyme A</fullName>
    </alternativeName>
</protein>
<dbReference type="GO" id="GO:0006508">
    <property type="term" value="P:proteolysis"/>
    <property type="evidence" value="ECO:0007669"/>
    <property type="project" value="UniProtKB-KW"/>
</dbReference>
<evidence type="ECO:0000313" key="12">
    <source>
        <dbReference type="Proteomes" id="UP001186944"/>
    </source>
</evidence>
<dbReference type="GO" id="GO:0051241">
    <property type="term" value="P:negative regulation of multicellular organismal process"/>
    <property type="evidence" value="ECO:0007669"/>
    <property type="project" value="UniProtKB-ARBA"/>
</dbReference>
<dbReference type="InterPro" id="IPR050704">
    <property type="entry name" value="Peptidase_C85-like"/>
</dbReference>
<evidence type="ECO:0000256" key="3">
    <source>
        <dbReference type="ARBA" id="ARBA00012759"/>
    </source>
</evidence>
<dbReference type="FunFam" id="3.90.70.80:FF:000002">
    <property type="entry name" value="OTU domain-containing protein 5 isoform X2"/>
    <property type="match status" value="1"/>
</dbReference>
<dbReference type="PROSITE" id="PS50802">
    <property type="entry name" value="OTU"/>
    <property type="match status" value="1"/>
</dbReference>
<dbReference type="Pfam" id="PF02338">
    <property type="entry name" value="OTU"/>
    <property type="match status" value="1"/>
</dbReference>
<feature type="compositionally biased region" description="Low complexity" evidence="9">
    <location>
        <begin position="372"/>
        <end position="385"/>
    </location>
</feature>
<evidence type="ECO:0000256" key="1">
    <source>
        <dbReference type="ARBA" id="ARBA00000707"/>
    </source>
</evidence>
<feature type="compositionally biased region" description="Polar residues" evidence="9">
    <location>
        <begin position="464"/>
        <end position="473"/>
    </location>
</feature>
<dbReference type="GO" id="GO:0016579">
    <property type="term" value="P:protein deubiquitination"/>
    <property type="evidence" value="ECO:0007669"/>
    <property type="project" value="TreeGrafter"/>
</dbReference>
<proteinExistence type="inferred from homology"/>
<dbReference type="EMBL" id="VSWD01000005">
    <property type="protein sequence ID" value="KAK3101139.1"/>
    <property type="molecule type" value="Genomic_DNA"/>
</dbReference>
<feature type="region of interest" description="Disordered" evidence="9">
    <location>
        <begin position="502"/>
        <end position="540"/>
    </location>
</feature>
<dbReference type="PANTHER" id="PTHR12419:SF4">
    <property type="entry name" value="OTU DOMAIN-CONTAINING PROTEIN 5"/>
    <property type="match status" value="1"/>
</dbReference>
<sequence>MTILPKKKPTKDKNEGESNEHQMGHSGHSHQHHQSATDSRHEKATRSRNSPTRWLPSTTREEKLASHDPGGSFEGHEGATSQHKRRHRSSPHRNHVRKHRGHVQTPHTSAAPPSPPVDYGATNTEYEETGYNSEDEYVAPPSRPDNVNVDELEVRFEEALKEKKGWVIKKMGEDGACLFRAVADQVYGDQEMHGVIRKHCVDYMRKNSDYYSHYVTEDFTTYLNRKMTEHCHGNHVEIQAISEMFNRPVEVYQYSIEPINTFTCSYKTEDEPIRISYHRNVHYNSVVDPYKATIGVGLGLPGFQPGLADKNQMHDAVRQSEDTHIEQCMLEDKLKETDWEVTQESIEEQVARESYLQWLRDNEVSARRHNSTRSASATCSSSADSMYKDLGSPETKQGRSPRSRSNPASGQNSPQRVDSVDQNSPRPTGSGTNMSVSPLHFLGESSLVGATGGTSPKQPMVTDNPFSETSSLMNQFDPSFLGYGQWDEDDILAQVMAQSQQEYLDSLKKNAASSPSPSSLTFLQPPHASSSSSMTQDPNS</sequence>
<feature type="compositionally biased region" description="Polar residues" evidence="9">
    <location>
        <begin position="527"/>
        <end position="540"/>
    </location>
</feature>
<name>A0AA88YLD0_PINIB</name>
<feature type="compositionally biased region" description="Basic residues" evidence="9">
    <location>
        <begin position="82"/>
        <end position="102"/>
    </location>
</feature>
<evidence type="ECO:0000256" key="5">
    <source>
        <dbReference type="ARBA" id="ARBA00022786"/>
    </source>
</evidence>
<evidence type="ECO:0000256" key="2">
    <source>
        <dbReference type="ARBA" id="ARBA00010407"/>
    </source>
</evidence>
<dbReference type="PANTHER" id="PTHR12419">
    <property type="entry name" value="OTU DOMAIN CONTAINING PROTEIN"/>
    <property type="match status" value="1"/>
</dbReference>
<dbReference type="SUPFAM" id="SSF54001">
    <property type="entry name" value="Cysteine proteinases"/>
    <property type="match status" value="1"/>
</dbReference>
<dbReference type="AlphaFoldDB" id="A0AA88YLD0"/>
<evidence type="ECO:0000256" key="8">
    <source>
        <dbReference type="ARBA" id="ARBA00033460"/>
    </source>
</evidence>
<dbReference type="Proteomes" id="UP001186944">
    <property type="component" value="Unassembled WGS sequence"/>
</dbReference>
<feature type="compositionally biased region" description="Basic residues" evidence="9">
    <location>
        <begin position="1"/>
        <end position="10"/>
    </location>
</feature>
<dbReference type="CDD" id="cd22752">
    <property type="entry name" value="OTU_OTUD5-like"/>
    <property type="match status" value="1"/>
</dbReference>
<dbReference type="InterPro" id="IPR003323">
    <property type="entry name" value="OTU_dom"/>
</dbReference>
<dbReference type="GO" id="GO:0001817">
    <property type="term" value="P:regulation of cytokine production"/>
    <property type="evidence" value="ECO:0007669"/>
    <property type="project" value="UniProtKB-ARBA"/>
</dbReference>